<proteinExistence type="predicted"/>
<feature type="transmembrane region" description="Helical" evidence="6">
    <location>
        <begin position="100"/>
        <end position="124"/>
    </location>
</feature>
<keyword evidence="3 6" id="KW-1133">Transmembrane helix</keyword>
<feature type="non-terminal residue" evidence="7">
    <location>
        <position position="1"/>
    </location>
</feature>
<accession>A0AAN4Z451</accession>
<feature type="transmembrane region" description="Helical" evidence="6">
    <location>
        <begin position="308"/>
        <end position="333"/>
    </location>
</feature>
<evidence type="ECO:0008006" key="9">
    <source>
        <dbReference type="Google" id="ProtNLM"/>
    </source>
</evidence>
<evidence type="ECO:0000256" key="6">
    <source>
        <dbReference type="SAM" id="Phobius"/>
    </source>
</evidence>
<dbReference type="Pfam" id="PF00335">
    <property type="entry name" value="Tetraspanin"/>
    <property type="match status" value="1"/>
</dbReference>
<keyword evidence="4 6" id="KW-0472">Membrane</keyword>
<evidence type="ECO:0000256" key="5">
    <source>
        <dbReference type="SAM" id="MobiDB-lite"/>
    </source>
</evidence>
<dbReference type="EMBL" id="BTRK01000001">
    <property type="protein sequence ID" value="GMR32774.1"/>
    <property type="molecule type" value="Genomic_DNA"/>
</dbReference>
<evidence type="ECO:0000256" key="4">
    <source>
        <dbReference type="ARBA" id="ARBA00023136"/>
    </source>
</evidence>
<keyword evidence="2 6" id="KW-0812">Transmembrane</keyword>
<keyword evidence="8" id="KW-1185">Reference proteome</keyword>
<comment type="subcellular location">
    <subcellularLocation>
        <location evidence="1">Membrane</location>
        <topology evidence="1">Multi-pass membrane protein</topology>
    </subcellularLocation>
</comment>
<gene>
    <name evidence="7" type="ORF">PMAYCL1PPCAC_02969</name>
</gene>
<sequence>GVPKMPKEKPLANEPLRKRPEARREEVRAMKRMFDEGYAAVRDSGPRTRPRFVVLNFIFLVLSVVKMLSNLGLLISRIIFLENFGKLDETNSASDFAYRAIYNGAALTIFFQIWLVAADAILIFRMFKQDSKDIIWVYGLSSSLTFFVLILCCFNLMIGYRSLPVASSMVGSYLAASNGSVSAARDLSGEFDCCGFNSPLDWHKQDVFQWDSVLTDTTMTLQQNFSWVDECSEKKNKDPSDNVIPSPNSDKESPPNVSLYPRNDLRLLIHEEGRIRSYFFPEDQLKKLNSSSEGCITAVDRFLQSQNALLLATTVLMALALPLQTFLIVIVFLNDNAIGEFVKIDGEPTMEKLEKCGPLAFFKRLDGSMGVKQRKK</sequence>
<evidence type="ECO:0000256" key="3">
    <source>
        <dbReference type="ARBA" id="ARBA00022989"/>
    </source>
</evidence>
<name>A0AAN4Z451_9BILA</name>
<feature type="region of interest" description="Disordered" evidence="5">
    <location>
        <begin position="1"/>
        <end position="23"/>
    </location>
</feature>
<reference evidence="8" key="1">
    <citation type="submission" date="2022-10" db="EMBL/GenBank/DDBJ databases">
        <title>Genome assembly of Pristionchus species.</title>
        <authorList>
            <person name="Yoshida K."/>
            <person name="Sommer R.J."/>
        </authorList>
    </citation>
    <scope>NUCLEOTIDE SEQUENCE [LARGE SCALE GENOMIC DNA]</scope>
    <source>
        <strain evidence="8">RS5460</strain>
    </source>
</reference>
<feature type="transmembrane region" description="Helical" evidence="6">
    <location>
        <begin position="136"/>
        <end position="160"/>
    </location>
</feature>
<protein>
    <recommendedName>
        <fullName evidence="9">Tetraspannin</fullName>
    </recommendedName>
</protein>
<evidence type="ECO:0000313" key="7">
    <source>
        <dbReference type="EMBL" id="GMR32774.1"/>
    </source>
</evidence>
<dbReference type="GO" id="GO:0016020">
    <property type="term" value="C:membrane"/>
    <property type="evidence" value="ECO:0007669"/>
    <property type="project" value="UniProtKB-SubCell"/>
</dbReference>
<feature type="non-terminal residue" evidence="7">
    <location>
        <position position="376"/>
    </location>
</feature>
<evidence type="ECO:0000313" key="8">
    <source>
        <dbReference type="Proteomes" id="UP001328107"/>
    </source>
</evidence>
<dbReference type="InterPro" id="IPR018499">
    <property type="entry name" value="Tetraspanin/Peripherin"/>
</dbReference>
<feature type="transmembrane region" description="Helical" evidence="6">
    <location>
        <begin position="52"/>
        <end position="80"/>
    </location>
</feature>
<comment type="caution">
    <text evidence="7">The sequence shown here is derived from an EMBL/GenBank/DDBJ whole genome shotgun (WGS) entry which is preliminary data.</text>
</comment>
<evidence type="ECO:0000256" key="2">
    <source>
        <dbReference type="ARBA" id="ARBA00022692"/>
    </source>
</evidence>
<feature type="region of interest" description="Disordered" evidence="5">
    <location>
        <begin position="232"/>
        <end position="258"/>
    </location>
</feature>
<organism evidence="7 8">
    <name type="scientific">Pristionchus mayeri</name>
    <dbReference type="NCBI Taxonomy" id="1317129"/>
    <lineage>
        <taxon>Eukaryota</taxon>
        <taxon>Metazoa</taxon>
        <taxon>Ecdysozoa</taxon>
        <taxon>Nematoda</taxon>
        <taxon>Chromadorea</taxon>
        <taxon>Rhabditida</taxon>
        <taxon>Rhabditina</taxon>
        <taxon>Diplogasteromorpha</taxon>
        <taxon>Diplogasteroidea</taxon>
        <taxon>Neodiplogasteridae</taxon>
        <taxon>Pristionchus</taxon>
    </lineage>
</organism>
<dbReference type="AlphaFoldDB" id="A0AAN4Z451"/>
<dbReference type="Proteomes" id="UP001328107">
    <property type="component" value="Unassembled WGS sequence"/>
</dbReference>
<evidence type="ECO:0000256" key="1">
    <source>
        <dbReference type="ARBA" id="ARBA00004141"/>
    </source>
</evidence>